<dbReference type="Proteomes" id="UP000885379">
    <property type="component" value="Unassembled WGS sequence"/>
</dbReference>
<proteinExistence type="predicted"/>
<keyword evidence="1" id="KW-1133">Transmembrane helix</keyword>
<dbReference type="Gene3D" id="3.30.1340.30">
    <property type="match status" value="1"/>
</dbReference>
<accession>A0A3I8FZA9</accession>
<evidence type="ECO:0000313" key="3">
    <source>
        <dbReference type="EMBL" id="MER45304.1"/>
    </source>
</evidence>
<protein>
    <submittedName>
        <fullName evidence="3">EscD/YscD/HrpQ family type III secretion system inner membrane ring protein</fullName>
    </submittedName>
</protein>
<dbReference type="AlphaFoldDB" id="A0A3I8FZA9"/>
<feature type="domain" description="YscD-like Bon-like" evidence="2">
    <location>
        <begin position="212"/>
        <end position="275"/>
    </location>
</feature>
<keyword evidence="1" id="KW-0812">Transmembrane</keyword>
<gene>
    <name evidence="3" type="ORF">ED033_24070</name>
</gene>
<evidence type="ECO:0000313" key="4">
    <source>
        <dbReference type="Proteomes" id="UP000885379"/>
    </source>
</evidence>
<evidence type="ECO:0000256" key="1">
    <source>
        <dbReference type="SAM" id="Phobius"/>
    </source>
</evidence>
<sequence>MLSKYKIKIINGAMRNRELQLPPGNVTIGTENNDIVHFPLEQGIVNFTLDTRDESVFLLYHGTFWIEGKPENSTGEHLLPEGKVIDVAGCAFILGDADQNIALQEVPTRLSQKQRSKKRVLVAGTLLFTSIAVATVTSYFLLVNHKTEAIPINRQDVYQQLKEAGLNAITLVWHGKNVAVYGRCKKSTELNTFFNYLKNVDINFINNALCDDLVISSIKDVLEQFGYDDISVSAGEKPGFFTLRGYILPSSQWNEVEKLLLNTPGVVGWDIRHDNNIALDNVITMLRDNNLINYFSVIKKNDVIVISGSVSKEVERNILSLVNAFNNKEKNVHVLFQNIQTYIPTDLFPAKILRVSGTSNNPAIVLDNGTSLSIGSILKGGYVIDSIDPASGINLSRPDEYIHIPLSY</sequence>
<feature type="transmembrane region" description="Helical" evidence="1">
    <location>
        <begin position="120"/>
        <end position="142"/>
    </location>
</feature>
<dbReference type="InterPro" id="IPR012843">
    <property type="entry name" value="YscD"/>
</dbReference>
<name>A0A3I8FZA9_SALER</name>
<comment type="caution">
    <text evidence="3">The sequence shown here is derived from an EMBL/GenBank/DDBJ whole genome shotgun (WGS) entry which is preliminary data.</text>
</comment>
<dbReference type="EMBL" id="RMEA01000138">
    <property type="protein sequence ID" value="MER45304.1"/>
    <property type="molecule type" value="Genomic_DNA"/>
</dbReference>
<dbReference type="InterPro" id="IPR053947">
    <property type="entry name" value="YscD_ppl__2nd"/>
</dbReference>
<keyword evidence="1" id="KW-0472">Membrane</keyword>
<evidence type="ECO:0000259" key="2">
    <source>
        <dbReference type="Pfam" id="PF21937"/>
    </source>
</evidence>
<reference evidence="3 4" key="1">
    <citation type="submission" date="2018-10" db="EMBL/GenBank/DDBJ databases">
        <authorList>
            <consortium name="PulseNet: The National Subtyping Network for Foodborne Disease Surveillance"/>
            <person name="Tarr C.L."/>
            <person name="Trees E."/>
            <person name="Katz L.S."/>
            <person name="Carleton-Romer H.A."/>
            <person name="Stroika S."/>
            <person name="Kucerova Z."/>
            <person name="Roache K.F."/>
            <person name="Sabol A.L."/>
            <person name="Besser J."/>
            <person name="Gerner-Smidt P."/>
        </authorList>
    </citation>
    <scope>NUCLEOTIDE SEQUENCE [LARGE SCALE GENOMIC DNA]</scope>
    <source>
        <strain evidence="3 4">PNUSAS057480</strain>
    </source>
</reference>
<organism evidence="3 4">
    <name type="scientific">Salmonella enterica</name>
    <name type="common">Salmonella choleraesuis</name>
    <dbReference type="NCBI Taxonomy" id="28901"/>
    <lineage>
        <taxon>Bacteria</taxon>
        <taxon>Pseudomonadati</taxon>
        <taxon>Pseudomonadota</taxon>
        <taxon>Gammaproteobacteria</taxon>
        <taxon>Enterobacterales</taxon>
        <taxon>Enterobacteriaceae</taxon>
        <taxon>Salmonella</taxon>
    </lineage>
</organism>
<dbReference type="NCBIfam" id="TIGR02500">
    <property type="entry name" value="type_III_yscD"/>
    <property type="match status" value="1"/>
</dbReference>
<dbReference type="Pfam" id="PF21937">
    <property type="entry name" value="Yop-YscD_ppl_2nd"/>
    <property type="match status" value="1"/>
</dbReference>